<comment type="caution">
    <text evidence="1">The sequence shown here is derived from an EMBL/GenBank/DDBJ whole genome shotgun (WGS) entry which is preliminary data.</text>
</comment>
<protein>
    <submittedName>
        <fullName evidence="1">Uncharacterized protein</fullName>
    </submittedName>
</protein>
<name>A0ABV0SQ76_9TELE</name>
<reference evidence="1 2" key="1">
    <citation type="submission" date="2021-06" db="EMBL/GenBank/DDBJ databases">
        <authorList>
            <person name="Palmer J.M."/>
        </authorList>
    </citation>
    <scope>NUCLEOTIDE SEQUENCE [LARGE SCALE GENOMIC DNA]</scope>
    <source>
        <strain evidence="2">if_2019</strain>
        <tissue evidence="1">Muscle</tissue>
    </source>
</reference>
<dbReference type="Proteomes" id="UP001482620">
    <property type="component" value="Unassembled WGS sequence"/>
</dbReference>
<dbReference type="EMBL" id="JAHRIQ010004202">
    <property type="protein sequence ID" value="MEQ2222737.1"/>
    <property type="molecule type" value="Genomic_DNA"/>
</dbReference>
<proteinExistence type="predicted"/>
<evidence type="ECO:0000313" key="2">
    <source>
        <dbReference type="Proteomes" id="UP001482620"/>
    </source>
</evidence>
<gene>
    <name evidence="1" type="ORF">ILYODFUR_029491</name>
</gene>
<organism evidence="1 2">
    <name type="scientific">Ilyodon furcidens</name>
    <name type="common">goldbreast splitfin</name>
    <dbReference type="NCBI Taxonomy" id="33524"/>
    <lineage>
        <taxon>Eukaryota</taxon>
        <taxon>Metazoa</taxon>
        <taxon>Chordata</taxon>
        <taxon>Craniata</taxon>
        <taxon>Vertebrata</taxon>
        <taxon>Euteleostomi</taxon>
        <taxon>Actinopterygii</taxon>
        <taxon>Neopterygii</taxon>
        <taxon>Teleostei</taxon>
        <taxon>Neoteleostei</taxon>
        <taxon>Acanthomorphata</taxon>
        <taxon>Ovalentaria</taxon>
        <taxon>Atherinomorphae</taxon>
        <taxon>Cyprinodontiformes</taxon>
        <taxon>Goodeidae</taxon>
        <taxon>Ilyodon</taxon>
    </lineage>
</organism>
<evidence type="ECO:0000313" key="1">
    <source>
        <dbReference type="EMBL" id="MEQ2222737.1"/>
    </source>
</evidence>
<accession>A0ABV0SQ76</accession>
<sequence>MEHAMKCARAHHNLASSQSSCLAAQGLLLHCSTFHLTTNGESIQMGNLTHLAVFKKHCTTGIKNLKLFSSSFRNLFLFIIEQLLDSLRFNIAGFIDFKVFAKQK</sequence>
<keyword evidence="2" id="KW-1185">Reference proteome</keyword>